<keyword evidence="2" id="KW-0677">Repeat</keyword>
<dbReference type="InterPro" id="IPR011600">
    <property type="entry name" value="Pept_C14_caspase"/>
</dbReference>
<gene>
    <name evidence="6" type="ORF">LZ495_12520</name>
</gene>
<dbReference type="PROSITE" id="PS50082">
    <property type="entry name" value="WD_REPEATS_2"/>
    <property type="match status" value="3"/>
</dbReference>
<dbReference type="SUPFAM" id="SSF52129">
    <property type="entry name" value="Caspase-like"/>
    <property type="match status" value="1"/>
</dbReference>
<dbReference type="Gene3D" id="2.130.10.10">
    <property type="entry name" value="YVTN repeat-like/Quinoprotein amine dehydrogenase"/>
    <property type="match status" value="2"/>
</dbReference>
<dbReference type="SMART" id="SM00320">
    <property type="entry name" value="WD40"/>
    <property type="match status" value="6"/>
</dbReference>
<dbReference type="Proteomes" id="UP001165378">
    <property type="component" value="Unassembled WGS sequence"/>
</dbReference>
<evidence type="ECO:0000256" key="4">
    <source>
        <dbReference type="SAM" id="MobiDB-lite"/>
    </source>
</evidence>
<dbReference type="PROSITE" id="PS50294">
    <property type="entry name" value="WD_REPEATS_REGION"/>
    <property type="match status" value="3"/>
</dbReference>
<dbReference type="NCBIfam" id="NF047832">
    <property type="entry name" value="caspase_w_EACC1"/>
    <property type="match status" value="1"/>
</dbReference>
<evidence type="ECO:0000313" key="6">
    <source>
        <dbReference type="EMBL" id="MCF2528040.1"/>
    </source>
</evidence>
<dbReference type="Gene3D" id="3.40.50.1460">
    <property type="match status" value="1"/>
</dbReference>
<dbReference type="PANTHER" id="PTHR19879:SF9">
    <property type="entry name" value="TRANSCRIPTION INITIATION FACTOR TFIID SUBUNIT 5"/>
    <property type="match status" value="1"/>
</dbReference>
<evidence type="ECO:0000256" key="1">
    <source>
        <dbReference type="ARBA" id="ARBA00022574"/>
    </source>
</evidence>
<keyword evidence="7" id="KW-1185">Reference proteome</keyword>
<accession>A0AA41PY88</accession>
<evidence type="ECO:0000313" key="7">
    <source>
        <dbReference type="Proteomes" id="UP001165378"/>
    </source>
</evidence>
<evidence type="ECO:0000256" key="3">
    <source>
        <dbReference type="PROSITE-ProRule" id="PRU00221"/>
    </source>
</evidence>
<dbReference type="RefSeq" id="WP_235052201.1">
    <property type="nucleotide sequence ID" value="NZ_JAKFHA010000005.1"/>
</dbReference>
<dbReference type="InterPro" id="IPR001680">
    <property type="entry name" value="WD40_rpt"/>
</dbReference>
<dbReference type="AlphaFoldDB" id="A0AA41PY88"/>
<dbReference type="InterPro" id="IPR019775">
    <property type="entry name" value="WD40_repeat_CS"/>
</dbReference>
<name>A0AA41PY88_9ACTN</name>
<feature type="region of interest" description="Disordered" evidence="4">
    <location>
        <begin position="322"/>
        <end position="360"/>
    </location>
</feature>
<dbReference type="InterPro" id="IPR029030">
    <property type="entry name" value="Caspase-like_dom_sf"/>
</dbReference>
<dbReference type="InterPro" id="IPR015943">
    <property type="entry name" value="WD40/YVTN_repeat-like_dom_sf"/>
</dbReference>
<feature type="compositionally biased region" description="Low complexity" evidence="4">
    <location>
        <begin position="322"/>
        <end position="337"/>
    </location>
</feature>
<dbReference type="Pfam" id="PF00400">
    <property type="entry name" value="WD40"/>
    <property type="match status" value="3"/>
</dbReference>
<dbReference type="PROSITE" id="PS00678">
    <property type="entry name" value="WD_REPEATS_1"/>
    <property type="match status" value="2"/>
</dbReference>
<proteinExistence type="predicted"/>
<dbReference type="Pfam" id="PF00656">
    <property type="entry name" value="Peptidase_C14"/>
    <property type="match status" value="1"/>
</dbReference>
<evidence type="ECO:0000256" key="2">
    <source>
        <dbReference type="ARBA" id="ARBA00022737"/>
    </source>
</evidence>
<protein>
    <submittedName>
        <fullName evidence="6">Caspase family protein</fullName>
    </submittedName>
</protein>
<organism evidence="6 7">
    <name type="scientific">Yinghuangia soli</name>
    <dbReference type="NCBI Taxonomy" id="2908204"/>
    <lineage>
        <taxon>Bacteria</taxon>
        <taxon>Bacillati</taxon>
        <taxon>Actinomycetota</taxon>
        <taxon>Actinomycetes</taxon>
        <taxon>Kitasatosporales</taxon>
        <taxon>Streptomycetaceae</taxon>
        <taxon>Yinghuangia</taxon>
    </lineage>
</organism>
<dbReference type="EMBL" id="JAKFHA010000005">
    <property type="protein sequence ID" value="MCF2528040.1"/>
    <property type="molecule type" value="Genomic_DNA"/>
</dbReference>
<dbReference type="PANTHER" id="PTHR19879">
    <property type="entry name" value="TRANSCRIPTION INITIATION FACTOR TFIID"/>
    <property type="match status" value="1"/>
</dbReference>
<keyword evidence="1 3" id="KW-0853">WD repeat</keyword>
<dbReference type="SUPFAM" id="SSF50978">
    <property type="entry name" value="WD40 repeat-like"/>
    <property type="match status" value="1"/>
</dbReference>
<feature type="repeat" description="WD" evidence="3">
    <location>
        <begin position="581"/>
        <end position="622"/>
    </location>
</feature>
<feature type="repeat" description="WD" evidence="3">
    <location>
        <begin position="495"/>
        <end position="536"/>
    </location>
</feature>
<reference evidence="6" key="1">
    <citation type="submission" date="2022-01" db="EMBL/GenBank/DDBJ databases">
        <title>Genome-Based Taxonomic Classification of the Phylum Actinobacteria.</title>
        <authorList>
            <person name="Gao Y."/>
        </authorList>
    </citation>
    <scope>NUCLEOTIDE SEQUENCE</scope>
    <source>
        <strain evidence="6">KLBMP 8922</strain>
    </source>
</reference>
<dbReference type="GO" id="GO:0004197">
    <property type="term" value="F:cysteine-type endopeptidase activity"/>
    <property type="evidence" value="ECO:0007669"/>
    <property type="project" value="InterPro"/>
</dbReference>
<dbReference type="GO" id="GO:0006508">
    <property type="term" value="P:proteolysis"/>
    <property type="evidence" value="ECO:0007669"/>
    <property type="project" value="InterPro"/>
</dbReference>
<feature type="domain" description="Peptidase C14 caspase" evidence="5">
    <location>
        <begin position="4"/>
        <end position="232"/>
    </location>
</feature>
<feature type="repeat" description="WD" evidence="3">
    <location>
        <begin position="624"/>
        <end position="660"/>
    </location>
</feature>
<evidence type="ECO:0000259" key="5">
    <source>
        <dbReference type="Pfam" id="PF00656"/>
    </source>
</evidence>
<dbReference type="InterPro" id="IPR036322">
    <property type="entry name" value="WD40_repeat_dom_sf"/>
</dbReference>
<comment type="caution">
    <text evidence="6">The sequence shown here is derived from an EMBL/GenBank/DDBJ whole genome shotgun (WGS) entry which is preliminary data.</text>
</comment>
<sequence>MSARAALIVATTVYTDESLSRLRAPAQDADALERVLADPNIGGFEVSRSTDRNTQELKEDFEDFLSGRKPDDVLVVYLTCHGLRNARGNLFFATTNTRKDRLASTGLESSWLLHQLDDCRARQQIVILDCCFSGAFAHGAKGDTEVDVRGQLVGNSRGRAILTASRGTEYSFEGETLSEASPVGSVFTTGLVEGLRTGAADTDADGIISVRDAYQYAFEHVRKSGTEQTPQLWLYGSEGEIPLARNPSEMPLIPLEEDVRQALESRRPYLRIGAVLHLGSQLTVGTPAERSSTRRRLEEVAQHDAPLVAKVARGLLDGRPAAESVSESVSESTSTPVPWLPPTAVQPGKPVMPQPGPRLDEPRVLKRLRRESGHLRTVAISPSGRYLVEGGHDVPVVVHKLRNGEVARTMSIGYGSSTLSFDFEPTEGHQLVVADMAGVIQVWDAASGSTVTHIGHAAGPVHALACSRDVSFVAAAGQSSDIQLFGRQVGKLHALSRHTDTVLGLAFDRSGSLLASAGADGIVVLWDILTLEPIAAPLTEAEGAFHSVAFDPRGSGTIVAVGADARLHVRNWMTDEGLDLRTPHTTQILSAAFRPDGRMLATTDQDGLLVLWDTSGPEYVVDRMYTTHSPVPSVTFSHDGRQLATVTHDNTLRIWDVPGM</sequence>